<gene>
    <name evidence="1" type="ORF">Ari01nite_74720</name>
</gene>
<dbReference type="AlphaFoldDB" id="A0A919K622"/>
<accession>A0A919K622</accession>
<reference evidence="1" key="1">
    <citation type="submission" date="2021-01" db="EMBL/GenBank/DDBJ databases">
        <title>Whole genome shotgun sequence of Actinoplanes rishiriensis NBRC 108556.</title>
        <authorList>
            <person name="Komaki H."/>
            <person name="Tamura T."/>
        </authorList>
    </citation>
    <scope>NUCLEOTIDE SEQUENCE</scope>
    <source>
        <strain evidence="1">NBRC 108556</strain>
    </source>
</reference>
<proteinExistence type="predicted"/>
<sequence>MATFGLALALTPGLAACARDGPDRTADRAAVVAKIRSDPQMEGTPDGVVNCLADWYMASASAESRTAFVEGRQPPQNDDVAREAAVLECLKGAA</sequence>
<organism evidence="1 2">
    <name type="scientific">Paractinoplanes rishiriensis</name>
    <dbReference type="NCBI Taxonomy" id="1050105"/>
    <lineage>
        <taxon>Bacteria</taxon>
        <taxon>Bacillati</taxon>
        <taxon>Actinomycetota</taxon>
        <taxon>Actinomycetes</taxon>
        <taxon>Micromonosporales</taxon>
        <taxon>Micromonosporaceae</taxon>
        <taxon>Paractinoplanes</taxon>
    </lineage>
</organism>
<protein>
    <submittedName>
        <fullName evidence="1">Uncharacterized protein</fullName>
    </submittedName>
</protein>
<evidence type="ECO:0000313" key="2">
    <source>
        <dbReference type="Proteomes" id="UP000636960"/>
    </source>
</evidence>
<keyword evidence="2" id="KW-1185">Reference proteome</keyword>
<comment type="caution">
    <text evidence="1">The sequence shown here is derived from an EMBL/GenBank/DDBJ whole genome shotgun (WGS) entry which is preliminary data.</text>
</comment>
<dbReference type="EMBL" id="BOMV01000078">
    <property type="protein sequence ID" value="GIF00008.1"/>
    <property type="molecule type" value="Genomic_DNA"/>
</dbReference>
<dbReference type="Proteomes" id="UP000636960">
    <property type="component" value="Unassembled WGS sequence"/>
</dbReference>
<evidence type="ECO:0000313" key="1">
    <source>
        <dbReference type="EMBL" id="GIF00008.1"/>
    </source>
</evidence>
<name>A0A919K622_9ACTN</name>